<evidence type="ECO:0000313" key="2">
    <source>
        <dbReference type="EMBL" id="CAK7933499.1"/>
    </source>
</evidence>
<gene>
    <name evidence="2" type="ORF">PM001_LOCUS18649</name>
    <name evidence="3" type="ORF">PM001_LOCUS18654</name>
    <name evidence="1" type="ORF">PM001_LOCUS2983</name>
</gene>
<name>A0AAV1T9K8_9STRA</name>
<proteinExistence type="predicted"/>
<organism evidence="1 4">
    <name type="scientific">Peronospora matthiolae</name>
    <dbReference type="NCBI Taxonomy" id="2874970"/>
    <lineage>
        <taxon>Eukaryota</taxon>
        <taxon>Sar</taxon>
        <taxon>Stramenopiles</taxon>
        <taxon>Oomycota</taxon>
        <taxon>Peronosporomycetes</taxon>
        <taxon>Peronosporales</taxon>
        <taxon>Peronosporaceae</taxon>
        <taxon>Peronospora</taxon>
    </lineage>
</organism>
<reference evidence="1" key="1">
    <citation type="submission" date="2024-01" db="EMBL/GenBank/DDBJ databases">
        <authorList>
            <person name="Webb A."/>
        </authorList>
    </citation>
    <scope>NUCLEOTIDE SEQUENCE</scope>
    <source>
        <strain evidence="1">Pm1</strain>
    </source>
</reference>
<evidence type="ECO:0000313" key="4">
    <source>
        <dbReference type="Proteomes" id="UP001162060"/>
    </source>
</evidence>
<dbReference type="EMBL" id="CAKLBY020000029">
    <property type="protein sequence ID" value="CAK7904815.1"/>
    <property type="molecule type" value="Genomic_DNA"/>
</dbReference>
<dbReference type="AlphaFoldDB" id="A0AAV1T9K8"/>
<evidence type="ECO:0000313" key="3">
    <source>
        <dbReference type="EMBL" id="CAK7933504.1"/>
    </source>
</evidence>
<accession>A0AAV1T9K8</accession>
<sequence length="159" mass="17234">MGAKTRKWMARPRRSVLGHESMRADYGGNVETASLELDGWSPLAAKRSSIIASGRCRACLRGFKITGLCPEWLGNFVEIRLVAAAYGSGCMIIGESIVHIAICIDLSVSLSFVTSGMIQTTRVMAQIIPDVFTAVLPCQKVGYESWSKVISVGHIRETG</sequence>
<comment type="caution">
    <text evidence="1">The sequence shown here is derived from an EMBL/GenBank/DDBJ whole genome shotgun (WGS) entry which is preliminary data.</text>
</comment>
<dbReference type="EMBL" id="CAKLBY020000194">
    <property type="protein sequence ID" value="CAK7933499.1"/>
    <property type="molecule type" value="Genomic_DNA"/>
</dbReference>
<evidence type="ECO:0000313" key="1">
    <source>
        <dbReference type="EMBL" id="CAK7904815.1"/>
    </source>
</evidence>
<protein>
    <submittedName>
        <fullName evidence="1">Uncharacterized protein</fullName>
    </submittedName>
</protein>
<dbReference type="EMBL" id="CAKLBY020000194">
    <property type="protein sequence ID" value="CAK7933504.1"/>
    <property type="molecule type" value="Genomic_DNA"/>
</dbReference>
<dbReference type="Proteomes" id="UP001162060">
    <property type="component" value="Unassembled WGS sequence"/>
</dbReference>